<keyword evidence="4" id="KW-1185">Reference proteome</keyword>
<evidence type="ECO:0000256" key="1">
    <source>
        <dbReference type="SAM" id="Phobius"/>
    </source>
</evidence>
<protein>
    <recommendedName>
        <fullName evidence="5">G-protein coupled receptors family 1 profile domain-containing protein</fullName>
    </recommendedName>
</protein>
<feature type="transmembrane region" description="Helical" evidence="1">
    <location>
        <begin position="119"/>
        <end position="146"/>
    </location>
</feature>
<sequence length="247" mass="27923">MRVEAQLVNIYVGEWNTKAFKNVKSTMIYQVNNRIYTMRSCLLARQPLACLLAIIGAALRTLDAFVETLVHCQYPTNEISLASTFMELATNTDIPTEDCSTKDRSRLPGSMQDGSIGMFYFLTNVVMVGLLCFFGFIGNTLIIIVLQRDGIKTSNSVILQMFAMSDNCYLVSMRTNATYLSHLKDDIAGWNKDLYRDVYHISLTYIFIFIVPLTTISVMNLLLITGTTHEFKKEAIQTISGQTLRLF</sequence>
<dbReference type="AlphaFoldDB" id="R7UMN3"/>
<feature type="transmembrane region" description="Helical" evidence="1">
    <location>
        <begin position="198"/>
        <end position="223"/>
    </location>
</feature>
<evidence type="ECO:0000313" key="2">
    <source>
        <dbReference type="EMBL" id="ELU07480.1"/>
    </source>
</evidence>
<keyword evidence="1" id="KW-0472">Membrane</keyword>
<dbReference type="EnsemblMetazoa" id="CapteT188024">
    <property type="protein sequence ID" value="CapteP188024"/>
    <property type="gene ID" value="CapteG188024"/>
</dbReference>
<name>R7UMN3_CAPTE</name>
<dbReference type="HOGENOM" id="CLU_1125450_0_0_1"/>
<proteinExistence type="predicted"/>
<dbReference type="Proteomes" id="UP000014760">
    <property type="component" value="Unassembled WGS sequence"/>
</dbReference>
<keyword evidence="1" id="KW-1133">Transmembrane helix</keyword>
<evidence type="ECO:0000313" key="4">
    <source>
        <dbReference type="Proteomes" id="UP000014760"/>
    </source>
</evidence>
<evidence type="ECO:0008006" key="5">
    <source>
        <dbReference type="Google" id="ProtNLM"/>
    </source>
</evidence>
<gene>
    <name evidence="2" type="ORF">CAPTEDRAFT_188024</name>
</gene>
<evidence type="ECO:0000313" key="3">
    <source>
        <dbReference type="EnsemblMetazoa" id="CapteP188024"/>
    </source>
</evidence>
<dbReference type="PANTHER" id="PTHR46641">
    <property type="entry name" value="FMRFAMIDE RECEPTOR-RELATED"/>
    <property type="match status" value="1"/>
</dbReference>
<keyword evidence="1" id="KW-0812">Transmembrane</keyword>
<reference evidence="4" key="1">
    <citation type="submission" date="2012-12" db="EMBL/GenBank/DDBJ databases">
        <authorList>
            <person name="Hellsten U."/>
            <person name="Grimwood J."/>
            <person name="Chapman J.A."/>
            <person name="Shapiro H."/>
            <person name="Aerts A."/>
            <person name="Otillar R.P."/>
            <person name="Terry A.Y."/>
            <person name="Boore J.L."/>
            <person name="Simakov O."/>
            <person name="Marletaz F."/>
            <person name="Cho S.-J."/>
            <person name="Edsinger-Gonzales E."/>
            <person name="Havlak P."/>
            <person name="Kuo D.-H."/>
            <person name="Larsson T."/>
            <person name="Lv J."/>
            <person name="Arendt D."/>
            <person name="Savage R."/>
            <person name="Osoegawa K."/>
            <person name="de Jong P."/>
            <person name="Lindberg D.R."/>
            <person name="Seaver E.C."/>
            <person name="Weisblat D.A."/>
            <person name="Putnam N.H."/>
            <person name="Grigoriev I.V."/>
            <person name="Rokhsar D.S."/>
        </authorList>
    </citation>
    <scope>NUCLEOTIDE SEQUENCE</scope>
    <source>
        <strain evidence="4">I ESC-2004</strain>
    </source>
</reference>
<dbReference type="EMBL" id="KB299857">
    <property type="protein sequence ID" value="ELU07480.1"/>
    <property type="molecule type" value="Genomic_DNA"/>
</dbReference>
<reference evidence="2 4" key="2">
    <citation type="journal article" date="2013" name="Nature">
        <title>Insights into bilaterian evolution from three spiralian genomes.</title>
        <authorList>
            <person name="Simakov O."/>
            <person name="Marletaz F."/>
            <person name="Cho S.J."/>
            <person name="Edsinger-Gonzales E."/>
            <person name="Havlak P."/>
            <person name="Hellsten U."/>
            <person name="Kuo D.H."/>
            <person name="Larsson T."/>
            <person name="Lv J."/>
            <person name="Arendt D."/>
            <person name="Savage R."/>
            <person name="Osoegawa K."/>
            <person name="de Jong P."/>
            <person name="Grimwood J."/>
            <person name="Chapman J.A."/>
            <person name="Shapiro H."/>
            <person name="Aerts A."/>
            <person name="Otillar R.P."/>
            <person name="Terry A.Y."/>
            <person name="Boore J.L."/>
            <person name="Grigoriev I.V."/>
            <person name="Lindberg D.R."/>
            <person name="Seaver E.C."/>
            <person name="Weisblat D.A."/>
            <person name="Putnam N.H."/>
            <person name="Rokhsar D.S."/>
        </authorList>
    </citation>
    <scope>NUCLEOTIDE SEQUENCE</scope>
    <source>
        <strain evidence="2 4">I ESC-2004</strain>
    </source>
</reference>
<accession>R7UMN3</accession>
<dbReference type="EMBL" id="AMQN01022259">
    <property type="status" value="NOT_ANNOTATED_CDS"/>
    <property type="molecule type" value="Genomic_DNA"/>
</dbReference>
<dbReference type="OrthoDB" id="10011262at2759"/>
<organism evidence="2">
    <name type="scientific">Capitella teleta</name>
    <name type="common">Polychaete worm</name>
    <dbReference type="NCBI Taxonomy" id="283909"/>
    <lineage>
        <taxon>Eukaryota</taxon>
        <taxon>Metazoa</taxon>
        <taxon>Spiralia</taxon>
        <taxon>Lophotrochozoa</taxon>
        <taxon>Annelida</taxon>
        <taxon>Polychaeta</taxon>
        <taxon>Sedentaria</taxon>
        <taxon>Scolecida</taxon>
        <taxon>Capitellidae</taxon>
        <taxon>Capitella</taxon>
    </lineage>
</organism>
<dbReference type="InterPro" id="IPR052954">
    <property type="entry name" value="GPCR-Ligand_Int"/>
</dbReference>
<reference evidence="3" key="3">
    <citation type="submission" date="2015-06" db="UniProtKB">
        <authorList>
            <consortium name="EnsemblMetazoa"/>
        </authorList>
    </citation>
    <scope>IDENTIFICATION</scope>
</reference>
<dbReference type="PANTHER" id="PTHR46641:SF2">
    <property type="entry name" value="FMRFAMIDE RECEPTOR"/>
    <property type="match status" value="1"/>
</dbReference>